<evidence type="ECO:0000313" key="2">
    <source>
        <dbReference type="EMBL" id="GBP29690.1"/>
    </source>
</evidence>
<keyword evidence="3" id="KW-1185">Reference proteome</keyword>
<protein>
    <submittedName>
        <fullName evidence="2">Uncharacterized protein</fullName>
    </submittedName>
</protein>
<name>A0A4C1UTZ2_EUMVA</name>
<dbReference type="EMBL" id="BGZK01000223">
    <property type="protein sequence ID" value="GBP29690.1"/>
    <property type="molecule type" value="Genomic_DNA"/>
</dbReference>
<evidence type="ECO:0000256" key="1">
    <source>
        <dbReference type="SAM" id="MobiDB-lite"/>
    </source>
</evidence>
<reference evidence="2 3" key="1">
    <citation type="journal article" date="2019" name="Commun. Biol.">
        <title>The bagworm genome reveals a unique fibroin gene that provides high tensile strength.</title>
        <authorList>
            <person name="Kono N."/>
            <person name="Nakamura H."/>
            <person name="Ohtoshi R."/>
            <person name="Tomita M."/>
            <person name="Numata K."/>
            <person name="Arakawa K."/>
        </authorList>
    </citation>
    <scope>NUCLEOTIDE SEQUENCE [LARGE SCALE GENOMIC DNA]</scope>
</reference>
<evidence type="ECO:0000313" key="3">
    <source>
        <dbReference type="Proteomes" id="UP000299102"/>
    </source>
</evidence>
<accession>A0A4C1UTZ2</accession>
<gene>
    <name evidence="2" type="ORF">EVAR_13613_1</name>
</gene>
<sequence length="121" mass="13329">MSRSRIEADSGPGIEIRSDTRTRNENDIKFSIRPMPLSGNPRIKIHIGRFHNGSPASGLDFTPRASFPKAAPDMDTLGGSLISTTSIPTTLLSDSSEISRNPYKYLPSDIAHNNGTNFWKR</sequence>
<proteinExistence type="predicted"/>
<dbReference type="Proteomes" id="UP000299102">
    <property type="component" value="Unassembled WGS sequence"/>
</dbReference>
<comment type="caution">
    <text evidence="2">The sequence shown here is derived from an EMBL/GenBank/DDBJ whole genome shotgun (WGS) entry which is preliminary data.</text>
</comment>
<feature type="region of interest" description="Disordered" evidence="1">
    <location>
        <begin position="1"/>
        <end position="35"/>
    </location>
</feature>
<feature type="compositionally biased region" description="Basic and acidic residues" evidence="1">
    <location>
        <begin position="16"/>
        <end position="30"/>
    </location>
</feature>
<dbReference type="AlphaFoldDB" id="A0A4C1UTZ2"/>
<organism evidence="2 3">
    <name type="scientific">Eumeta variegata</name>
    <name type="common">Bagworm moth</name>
    <name type="synonym">Eumeta japonica</name>
    <dbReference type="NCBI Taxonomy" id="151549"/>
    <lineage>
        <taxon>Eukaryota</taxon>
        <taxon>Metazoa</taxon>
        <taxon>Ecdysozoa</taxon>
        <taxon>Arthropoda</taxon>
        <taxon>Hexapoda</taxon>
        <taxon>Insecta</taxon>
        <taxon>Pterygota</taxon>
        <taxon>Neoptera</taxon>
        <taxon>Endopterygota</taxon>
        <taxon>Lepidoptera</taxon>
        <taxon>Glossata</taxon>
        <taxon>Ditrysia</taxon>
        <taxon>Tineoidea</taxon>
        <taxon>Psychidae</taxon>
        <taxon>Oiketicinae</taxon>
        <taxon>Eumeta</taxon>
    </lineage>
</organism>